<feature type="compositionally biased region" description="Basic and acidic residues" evidence="1">
    <location>
        <begin position="1260"/>
        <end position="1280"/>
    </location>
</feature>
<feature type="region of interest" description="Disordered" evidence="1">
    <location>
        <begin position="126"/>
        <end position="158"/>
    </location>
</feature>
<accession>A0A5C3PT54</accession>
<feature type="compositionally biased region" description="Basic and acidic residues" evidence="1">
    <location>
        <begin position="775"/>
        <end position="791"/>
    </location>
</feature>
<name>A0A5C3PT54_9APHY</name>
<feature type="compositionally biased region" description="Basic and acidic residues" evidence="1">
    <location>
        <begin position="824"/>
        <end position="837"/>
    </location>
</feature>
<dbReference type="EMBL" id="ML210996">
    <property type="protein sequence ID" value="TFK92581.1"/>
    <property type="molecule type" value="Genomic_DNA"/>
</dbReference>
<feature type="compositionally biased region" description="Basic residues" evidence="1">
    <location>
        <begin position="750"/>
        <end position="759"/>
    </location>
</feature>
<feature type="compositionally biased region" description="Polar residues" evidence="1">
    <location>
        <begin position="886"/>
        <end position="897"/>
    </location>
</feature>
<feature type="region of interest" description="Disordered" evidence="1">
    <location>
        <begin position="421"/>
        <end position="455"/>
    </location>
</feature>
<reference evidence="2 3" key="1">
    <citation type="journal article" date="2019" name="Nat. Ecol. Evol.">
        <title>Megaphylogeny resolves global patterns of mushroom evolution.</title>
        <authorList>
            <person name="Varga T."/>
            <person name="Krizsan K."/>
            <person name="Foldi C."/>
            <person name="Dima B."/>
            <person name="Sanchez-Garcia M."/>
            <person name="Sanchez-Ramirez S."/>
            <person name="Szollosi G.J."/>
            <person name="Szarkandi J.G."/>
            <person name="Papp V."/>
            <person name="Albert L."/>
            <person name="Andreopoulos W."/>
            <person name="Angelini C."/>
            <person name="Antonin V."/>
            <person name="Barry K.W."/>
            <person name="Bougher N.L."/>
            <person name="Buchanan P."/>
            <person name="Buyck B."/>
            <person name="Bense V."/>
            <person name="Catcheside P."/>
            <person name="Chovatia M."/>
            <person name="Cooper J."/>
            <person name="Damon W."/>
            <person name="Desjardin D."/>
            <person name="Finy P."/>
            <person name="Geml J."/>
            <person name="Haridas S."/>
            <person name="Hughes K."/>
            <person name="Justo A."/>
            <person name="Karasinski D."/>
            <person name="Kautmanova I."/>
            <person name="Kiss B."/>
            <person name="Kocsube S."/>
            <person name="Kotiranta H."/>
            <person name="LaButti K.M."/>
            <person name="Lechner B.E."/>
            <person name="Liimatainen K."/>
            <person name="Lipzen A."/>
            <person name="Lukacs Z."/>
            <person name="Mihaltcheva S."/>
            <person name="Morgado L.N."/>
            <person name="Niskanen T."/>
            <person name="Noordeloos M.E."/>
            <person name="Ohm R.A."/>
            <person name="Ortiz-Santana B."/>
            <person name="Ovrebo C."/>
            <person name="Racz N."/>
            <person name="Riley R."/>
            <person name="Savchenko A."/>
            <person name="Shiryaev A."/>
            <person name="Soop K."/>
            <person name="Spirin V."/>
            <person name="Szebenyi C."/>
            <person name="Tomsovsky M."/>
            <person name="Tulloss R.E."/>
            <person name="Uehling J."/>
            <person name="Grigoriev I.V."/>
            <person name="Vagvolgyi C."/>
            <person name="Papp T."/>
            <person name="Martin F.M."/>
            <person name="Miettinen O."/>
            <person name="Hibbett D.S."/>
            <person name="Nagy L.G."/>
        </authorList>
    </citation>
    <scope>NUCLEOTIDE SEQUENCE [LARGE SCALE GENOMIC DNA]</scope>
    <source>
        <strain evidence="2 3">HHB13444</strain>
    </source>
</reference>
<dbReference type="Proteomes" id="UP000308197">
    <property type="component" value="Unassembled WGS sequence"/>
</dbReference>
<proteinExistence type="predicted"/>
<evidence type="ECO:0000313" key="2">
    <source>
        <dbReference type="EMBL" id="TFK92581.1"/>
    </source>
</evidence>
<feature type="compositionally biased region" description="Acidic residues" evidence="1">
    <location>
        <begin position="734"/>
        <end position="744"/>
    </location>
</feature>
<feature type="compositionally biased region" description="Low complexity" evidence="1">
    <location>
        <begin position="134"/>
        <end position="154"/>
    </location>
</feature>
<keyword evidence="3" id="KW-1185">Reference proteome</keyword>
<organism evidence="2 3">
    <name type="scientific">Polyporus arcularius HHB13444</name>
    <dbReference type="NCBI Taxonomy" id="1314778"/>
    <lineage>
        <taxon>Eukaryota</taxon>
        <taxon>Fungi</taxon>
        <taxon>Dikarya</taxon>
        <taxon>Basidiomycota</taxon>
        <taxon>Agaricomycotina</taxon>
        <taxon>Agaricomycetes</taxon>
        <taxon>Polyporales</taxon>
        <taxon>Polyporaceae</taxon>
        <taxon>Polyporus</taxon>
    </lineage>
</organism>
<evidence type="ECO:0000256" key="1">
    <source>
        <dbReference type="SAM" id="MobiDB-lite"/>
    </source>
</evidence>
<feature type="region of interest" description="Disordered" evidence="1">
    <location>
        <begin position="1235"/>
        <end position="1340"/>
    </location>
</feature>
<feature type="compositionally biased region" description="Basic residues" evidence="1">
    <location>
        <begin position="809"/>
        <end position="818"/>
    </location>
</feature>
<feature type="compositionally biased region" description="Basic and acidic residues" evidence="1">
    <location>
        <begin position="797"/>
        <end position="808"/>
    </location>
</feature>
<feature type="region of interest" description="Disordered" evidence="1">
    <location>
        <begin position="698"/>
        <end position="902"/>
    </location>
</feature>
<dbReference type="InParanoid" id="A0A5C3PT54"/>
<feature type="region of interest" description="Disordered" evidence="1">
    <location>
        <begin position="542"/>
        <end position="604"/>
    </location>
</feature>
<feature type="compositionally biased region" description="Low complexity" evidence="1">
    <location>
        <begin position="432"/>
        <end position="452"/>
    </location>
</feature>
<feature type="region of interest" description="Disordered" evidence="1">
    <location>
        <begin position="945"/>
        <end position="974"/>
    </location>
</feature>
<gene>
    <name evidence="2" type="ORF">K466DRAFT_595147</name>
</gene>
<feature type="compositionally biased region" description="Basic residues" evidence="1">
    <location>
        <begin position="869"/>
        <end position="881"/>
    </location>
</feature>
<sequence length="1340" mass="146086">MSYPLTNDDPRVPIGDAWTADGQRIYVYATPTPPPFPTGVDAMTTPTNAAEPGTPMVIEDTLDARAIALTLREMRDEAALNVASTQAGQPLQNEGGSTAVLAPAVLQPTPQQANTLPATAALDAQDAQGTQNVQNTHDTQDAQAAQHAHDAQNTYATQHAHTAQNVDGAQGTHAGQNTHADALNTQNTQNAQNALAAQNAPIAQPAQNAGPHVPIIQPVAQHPPAIPPALQLAPALQAIAPQGPAAMAGAMQVYVDTPANIAQVAHGGAQLHVPPNVLAPITLHAPAIHGTQGDAGELDISLLEQNATLGFDMAVSSRFNASIPPPSTPSCVRTTHAHTLALRPRPYNSNISDNVRKQTPAFRNHELQRPFAAELSEWGRTPSRTAATGLSHMSYDWYTPTPRGPRYEANAANIVSTNAQAEHAQNADAHPAGGNNANVAAAATQAQTAQRTGNERCAMDLASQSTDYFALFPTPPPFADRAGSDTAQPLDLRYAHPAAHEAEVATSIADTNEIAGSYAFNSGPAPSSVTTADDATQERVIRGKLSHNPASIDDAPNARKRLWTGSPNPEDTRRSLRRPRRIGPARTPATAGNVSNPWRAESGGTGTVWNGSSGAFGMFAPVAVSTPLPRPVINHDNRTLEGHQSAARDAAPPLPAATLQESARLTPMNAVYGQETSGQAAGPQPDLRMPDVDDMLEYRPASPLRNPSNRDKGKRRATSQDDESSAAEQAQLGPEEDEWDDAELLEARARSLRQSHARRRGDGYADAGQAAGPSRRADEREHTHDHTERHESHRRGGRDDQPSHEPRRTATHSRHADRHARAYNQHEHSLRPRERSEFLPLPNTRAAEYIANARPERSMQTPPLTQRRPPPRTRSPSRHTPRATTAPSQPTHATSGDLQMDDDWTRNVEEREAEEASDDEDEDVGADFEADGWREEGEIIPSALHADAATEEDWPTDPPRGGFPRIYRDDPESTTRGMATDWIREVWADPPNSVVLVDVYNYRYSEDDEYNRRVADQLRTAFERITGEHDFDVVPPEPADGMSRRTRDRPTIWAIRGLTARSVARAVARGTWSSRAISFMAFPRALTIPSWLFMLEGFLTDNADKIRVAILRVLREEGIAAWIADMASRNPDFEGLSAEEAVNEVLDSLYIDTFQLSNGNHVANIHIPRSPTRSMREWRRWVAMLRARRYPSFAIGTGRVRYIAPCSGCRSVNHLTHLCPFPRIRGWNGPAPGEGVFGERRRDDEENDPSVAYGRWNDGQTRERSDRLDNRDRGGRRDGGHQNARRGGPGPYTNTNANRNQRRRSPNANSRPPHHPNQGGFPDARRGKGPGRSGGGKRKN</sequence>
<protein>
    <submittedName>
        <fullName evidence="2">Uncharacterized protein</fullName>
    </submittedName>
</protein>
<evidence type="ECO:0000313" key="3">
    <source>
        <dbReference type="Proteomes" id="UP000308197"/>
    </source>
</evidence>